<gene>
    <name evidence="2" type="ORF">PSYICH_LOCUS316</name>
</gene>
<protein>
    <submittedName>
        <fullName evidence="2">Uncharacterized protein</fullName>
    </submittedName>
</protein>
<feature type="region of interest" description="Disordered" evidence="1">
    <location>
        <begin position="1"/>
        <end position="26"/>
    </location>
</feature>
<accession>A0A9P0G4N3</accession>
<organism evidence="2 3">
    <name type="scientific">Psylliodes chrysocephalus</name>
    <dbReference type="NCBI Taxonomy" id="3402493"/>
    <lineage>
        <taxon>Eukaryota</taxon>
        <taxon>Metazoa</taxon>
        <taxon>Ecdysozoa</taxon>
        <taxon>Arthropoda</taxon>
        <taxon>Hexapoda</taxon>
        <taxon>Insecta</taxon>
        <taxon>Pterygota</taxon>
        <taxon>Neoptera</taxon>
        <taxon>Endopterygota</taxon>
        <taxon>Coleoptera</taxon>
        <taxon>Polyphaga</taxon>
        <taxon>Cucujiformia</taxon>
        <taxon>Chrysomeloidea</taxon>
        <taxon>Chrysomelidae</taxon>
        <taxon>Galerucinae</taxon>
        <taxon>Alticini</taxon>
        <taxon>Psylliodes</taxon>
    </lineage>
</organism>
<dbReference type="Proteomes" id="UP001153636">
    <property type="component" value="Chromosome 1"/>
</dbReference>
<feature type="compositionally biased region" description="Basic and acidic residues" evidence="1">
    <location>
        <begin position="14"/>
        <end position="26"/>
    </location>
</feature>
<dbReference type="OrthoDB" id="6783455at2759"/>
<sequence>MKVQNSKKRRKSIVHRDSSSDSDKEMEVMTINTDSDVDPELLFDLENTNENDKNSLNVATDASFTHDLTADDFIIVQMATKNGTSRKYVTKILTRENQSTFFCHFLWESKVKDAYVFPTAEDKGIVNMSEIIKKLTEPKVLRQGQLQFKNM</sequence>
<feature type="compositionally biased region" description="Basic residues" evidence="1">
    <location>
        <begin position="1"/>
        <end position="13"/>
    </location>
</feature>
<name>A0A9P0G4N3_9CUCU</name>
<evidence type="ECO:0000256" key="1">
    <source>
        <dbReference type="SAM" id="MobiDB-lite"/>
    </source>
</evidence>
<proteinExistence type="predicted"/>
<keyword evidence="3" id="KW-1185">Reference proteome</keyword>
<reference evidence="2" key="1">
    <citation type="submission" date="2022-01" db="EMBL/GenBank/DDBJ databases">
        <authorList>
            <person name="King R."/>
        </authorList>
    </citation>
    <scope>NUCLEOTIDE SEQUENCE</scope>
</reference>
<dbReference type="EMBL" id="OV651813">
    <property type="protein sequence ID" value="CAH1099828.1"/>
    <property type="molecule type" value="Genomic_DNA"/>
</dbReference>
<dbReference type="AlphaFoldDB" id="A0A9P0G4N3"/>
<evidence type="ECO:0000313" key="3">
    <source>
        <dbReference type="Proteomes" id="UP001153636"/>
    </source>
</evidence>
<evidence type="ECO:0000313" key="2">
    <source>
        <dbReference type="EMBL" id="CAH1099828.1"/>
    </source>
</evidence>